<evidence type="ECO:0000313" key="12">
    <source>
        <dbReference type="Proteomes" id="UP000677913"/>
    </source>
</evidence>
<dbReference type="RefSeq" id="WP_211468751.1">
    <property type="nucleotide sequence ID" value="NZ_JAGSXH010000049.1"/>
</dbReference>
<dbReference type="PANTHER" id="PTHR48083">
    <property type="entry name" value="MEDIUM-CHAIN SPECIFIC ACYL-COA DEHYDROGENASE, MITOCHONDRIAL-RELATED"/>
    <property type="match status" value="1"/>
</dbReference>
<protein>
    <submittedName>
        <fullName evidence="11">Acyl-CoA dehydrogenase family protein</fullName>
    </submittedName>
</protein>
<feature type="domain" description="Acyl-CoA dehydrogenase/oxidase N-terminal" evidence="10">
    <location>
        <begin position="9"/>
        <end position="130"/>
    </location>
</feature>
<evidence type="ECO:0000256" key="1">
    <source>
        <dbReference type="ARBA" id="ARBA00001974"/>
    </source>
</evidence>
<dbReference type="Pfam" id="PF00441">
    <property type="entry name" value="Acyl-CoA_dh_1"/>
    <property type="match status" value="1"/>
</dbReference>
<dbReference type="InterPro" id="IPR036250">
    <property type="entry name" value="AcylCo_DH-like_C"/>
</dbReference>
<dbReference type="InterPro" id="IPR009100">
    <property type="entry name" value="AcylCoA_DH/oxidase_NM_dom_sf"/>
</dbReference>
<dbReference type="Proteomes" id="UP000677913">
    <property type="component" value="Unassembled WGS sequence"/>
</dbReference>
<gene>
    <name evidence="11" type="ORF">KGA66_15110</name>
</gene>
<dbReference type="Gene3D" id="1.20.140.10">
    <property type="entry name" value="Butyryl-CoA Dehydrogenase, subunit A, domain 3"/>
    <property type="match status" value="1"/>
</dbReference>
<keyword evidence="5 7" id="KW-0274">FAD</keyword>
<dbReference type="Pfam" id="PF02771">
    <property type="entry name" value="Acyl-CoA_dh_N"/>
    <property type="match status" value="1"/>
</dbReference>
<keyword evidence="6 7" id="KW-0560">Oxidoreductase</keyword>
<evidence type="ECO:0000259" key="8">
    <source>
        <dbReference type="Pfam" id="PF00441"/>
    </source>
</evidence>
<dbReference type="InterPro" id="IPR037069">
    <property type="entry name" value="AcylCoA_DH/ox_N_sf"/>
</dbReference>
<evidence type="ECO:0000256" key="4">
    <source>
        <dbReference type="ARBA" id="ARBA00022630"/>
    </source>
</evidence>
<accession>A0A8J7WPC4</accession>
<evidence type="ECO:0000256" key="3">
    <source>
        <dbReference type="ARBA" id="ARBA00011738"/>
    </source>
</evidence>
<dbReference type="AlphaFoldDB" id="A0A8J7WPC4"/>
<dbReference type="EMBL" id="JAGSXH010000049">
    <property type="protein sequence ID" value="MBS2964385.1"/>
    <property type="molecule type" value="Genomic_DNA"/>
</dbReference>
<feature type="domain" description="Acyl-CoA dehydrogenase/oxidase C-terminal" evidence="8">
    <location>
        <begin position="248"/>
        <end position="397"/>
    </location>
</feature>
<dbReference type="Gene3D" id="1.10.540.10">
    <property type="entry name" value="Acyl-CoA dehydrogenase/oxidase, N-terminal domain"/>
    <property type="match status" value="1"/>
</dbReference>
<keyword evidence="12" id="KW-1185">Reference proteome</keyword>
<feature type="domain" description="Acyl-CoA oxidase/dehydrogenase middle" evidence="9">
    <location>
        <begin position="134"/>
        <end position="226"/>
    </location>
</feature>
<dbReference type="GO" id="GO:0033539">
    <property type="term" value="P:fatty acid beta-oxidation using acyl-CoA dehydrogenase"/>
    <property type="evidence" value="ECO:0007669"/>
    <property type="project" value="TreeGrafter"/>
</dbReference>
<dbReference type="GO" id="GO:0050660">
    <property type="term" value="F:flavin adenine dinucleotide binding"/>
    <property type="evidence" value="ECO:0007669"/>
    <property type="project" value="InterPro"/>
</dbReference>
<dbReference type="InterPro" id="IPR013786">
    <property type="entry name" value="AcylCoA_DH/ox_N"/>
</dbReference>
<dbReference type="FunFam" id="2.40.110.10:FF:000002">
    <property type="entry name" value="Acyl-CoA dehydrogenase fadE12"/>
    <property type="match status" value="1"/>
</dbReference>
<evidence type="ECO:0000256" key="2">
    <source>
        <dbReference type="ARBA" id="ARBA00009347"/>
    </source>
</evidence>
<dbReference type="InterPro" id="IPR009075">
    <property type="entry name" value="AcylCo_DH/oxidase_C"/>
</dbReference>
<dbReference type="InterPro" id="IPR046373">
    <property type="entry name" value="Acyl-CoA_Oxase/DH_mid-dom_sf"/>
</dbReference>
<dbReference type="PANTHER" id="PTHR48083:SF13">
    <property type="entry name" value="ACYL-COA DEHYDROGENASE FAMILY MEMBER 11"/>
    <property type="match status" value="1"/>
</dbReference>
<evidence type="ECO:0000259" key="10">
    <source>
        <dbReference type="Pfam" id="PF02771"/>
    </source>
</evidence>
<dbReference type="SUPFAM" id="SSF56645">
    <property type="entry name" value="Acyl-CoA dehydrogenase NM domain-like"/>
    <property type="match status" value="1"/>
</dbReference>
<comment type="caution">
    <text evidence="11">The sequence shown here is derived from an EMBL/GenBank/DDBJ whole genome shotgun (WGS) entry which is preliminary data.</text>
</comment>
<dbReference type="Gene3D" id="2.40.110.10">
    <property type="entry name" value="Butyryl-CoA Dehydrogenase, subunit A, domain 2"/>
    <property type="match status" value="1"/>
</dbReference>
<evidence type="ECO:0000313" key="11">
    <source>
        <dbReference type="EMBL" id="MBS2964385.1"/>
    </source>
</evidence>
<sequence>MEFEYDARTRQLREQLLAFMDEFVYPAEAQAAEQALSPSERWARPPVLDRLKAEARRRGLWNLFLPHSPRGAGLTNLQYAPLAEITGRSPFLAPEALNCSAPDTGNMELLELFGTAAQREQWLSPLLEGEIRSAFCMTEPEVASSDAANIATRIERDGDAWVVNGHKWWSSGALSPWCRLLVVLGVTDPDGEPHRRHSLLLVPADTPGVEIRRGLTVFGYDHAGHGGHAEILFRDARVPAGNLLGGPGEGFAMAQARLGPGRIHHAMRLIGMAERGLELMCRRALSRSAFGSSLAEHGVVQEWIAESRLRIEQARLLTLKTAWLMDTVGNRGARTEIQAIKIVAPAMAEWVLDRAVQAHGAAGVSQDFPLAALWAHARSLRFADGPDEVHRRSLARRELRAYSPPPLP</sequence>
<proteinExistence type="inferred from homology"/>
<evidence type="ECO:0000256" key="5">
    <source>
        <dbReference type="ARBA" id="ARBA00022827"/>
    </source>
</evidence>
<dbReference type="Pfam" id="PF02770">
    <property type="entry name" value="Acyl-CoA_dh_M"/>
    <property type="match status" value="1"/>
</dbReference>
<dbReference type="InterPro" id="IPR006091">
    <property type="entry name" value="Acyl-CoA_Oxase/DH_mid-dom"/>
</dbReference>
<evidence type="ECO:0000259" key="9">
    <source>
        <dbReference type="Pfam" id="PF02770"/>
    </source>
</evidence>
<dbReference type="SUPFAM" id="SSF47203">
    <property type="entry name" value="Acyl-CoA dehydrogenase C-terminal domain-like"/>
    <property type="match status" value="1"/>
</dbReference>
<reference evidence="11" key="1">
    <citation type="submission" date="2021-04" db="EMBL/GenBank/DDBJ databases">
        <title>Genome based classification of Actinospica acidithermotolerans sp. nov., an actinobacterium isolated from an Indonesian hot spring.</title>
        <authorList>
            <person name="Kusuma A.B."/>
            <person name="Putra K.E."/>
            <person name="Nafisah S."/>
            <person name="Loh J."/>
            <person name="Nouioui I."/>
            <person name="Goodfellow M."/>
        </authorList>
    </citation>
    <scope>NUCLEOTIDE SEQUENCE</scope>
    <source>
        <strain evidence="11">DSM 45618</strain>
    </source>
</reference>
<name>A0A8J7WPC4_9ACTN</name>
<dbReference type="GO" id="GO:0003995">
    <property type="term" value="F:acyl-CoA dehydrogenase activity"/>
    <property type="evidence" value="ECO:0007669"/>
    <property type="project" value="TreeGrafter"/>
</dbReference>
<keyword evidence="4 7" id="KW-0285">Flavoprotein</keyword>
<comment type="cofactor">
    <cofactor evidence="1 7">
        <name>FAD</name>
        <dbReference type="ChEBI" id="CHEBI:57692"/>
    </cofactor>
</comment>
<organism evidence="11 12">
    <name type="scientific">Actinocrinis puniceicyclus</name>
    <dbReference type="NCBI Taxonomy" id="977794"/>
    <lineage>
        <taxon>Bacteria</taxon>
        <taxon>Bacillati</taxon>
        <taxon>Actinomycetota</taxon>
        <taxon>Actinomycetes</taxon>
        <taxon>Catenulisporales</taxon>
        <taxon>Actinospicaceae</taxon>
        <taxon>Actinocrinis</taxon>
    </lineage>
</organism>
<dbReference type="GO" id="GO:0005737">
    <property type="term" value="C:cytoplasm"/>
    <property type="evidence" value="ECO:0007669"/>
    <property type="project" value="TreeGrafter"/>
</dbReference>
<evidence type="ECO:0000256" key="7">
    <source>
        <dbReference type="RuleBase" id="RU362125"/>
    </source>
</evidence>
<comment type="subunit">
    <text evidence="3">Homodimer.</text>
</comment>
<dbReference type="InterPro" id="IPR050741">
    <property type="entry name" value="Acyl-CoA_dehydrogenase"/>
</dbReference>
<evidence type="ECO:0000256" key="6">
    <source>
        <dbReference type="ARBA" id="ARBA00023002"/>
    </source>
</evidence>
<comment type="similarity">
    <text evidence="2 7">Belongs to the acyl-CoA dehydrogenase family.</text>
</comment>